<feature type="region of interest" description="Disordered" evidence="2">
    <location>
        <begin position="291"/>
        <end position="319"/>
    </location>
</feature>
<dbReference type="RefSeq" id="XP_068366307.1">
    <property type="nucleotide sequence ID" value="XM_068499228.1"/>
</dbReference>
<gene>
    <name evidence="3" type="ORF">TRFO_16846</name>
</gene>
<feature type="coiled-coil region" evidence="1">
    <location>
        <begin position="35"/>
        <end position="79"/>
    </location>
</feature>
<proteinExistence type="predicted"/>
<dbReference type="Proteomes" id="UP000179807">
    <property type="component" value="Unassembled WGS sequence"/>
</dbReference>
<evidence type="ECO:0000313" key="4">
    <source>
        <dbReference type="Proteomes" id="UP000179807"/>
    </source>
</evidence>
<feature type="compositionally biased region" description="Basic and acidic residues" evidence="2">
    <location>
        <begin position="292"/>
        <end position="305"/>
    </location>
</feature>
<sequence>MRATVARTPKSTTLKKTKRLNTPKGRFAAILDQRKANLNQQKQKLGLAKSKLENDQREVDEEMKKILEQQKLVSELEADLKSLDPSVSILSENFHPSLLKQQMTMLQKTEADLKQQLIIAQRLLEESSYQLRASDNISDDPDVVRSIENEFKQRSVQVKMLRELLDTLKCEILSRENEVILLEVEAVQHRKEVNEKNQVKEDLMKRRKGAEMGKRNIVIEIRQCEQLIRDLSNKQKKLKTEMTSAESERDRLDNLEKDLTERENQSKQKREELEKLKYDLNQARIIRVQNQVKEKDEKEEKEFQDLRNPPPSAEDQEKENADFEIQLASEERSLDLRAQKLNIEKETQNRVWDEKKQKILSKIQAIEDKLQKNELTDELKANIEKAKSENENLKKEIDARKAEIEELRKQILSDEEVSKMRQQLQGLVKETLIEEREVNSKLFAIQSEERDLNEDEKELRQNKAMLEADINLTKKHDASINSMINICQKQLEDVKKKYEIAVAHQNINETYQEQ</sequence>
<name>A0A1J4KPK5_9EUKA</name>
<evidence type="ECO:0000256" key="2">
    <source>
        <dbReference type="SAM" id="MobiDB-lite"/>
    </source>
</evidence>
<dbReference type="VEuPathDB" id="TrichDB:TRFO_16846"/>
<dbReference type="GeneID" id="94833932"/>
<feature type="coiled-coil region" evidence="1">
    <location>
        <begin position="369"/>
        <end position="410"/>
    </location>
</feature>
<dbReference type="AlphaFoldDB" id="A0A1J4KPK5"/>
<evidence type="ECO:0000313" key="3">
    <source>
        <dbReference type="EMBL" id="OHT13171.1"/>
    </source>
</evidence>
<keyword evidence="4" id="KW-1185">Reference proteome</keyword>
<feature type="region of interest" description="Disordered" evidence="2">
    <location>
        <begin position="235"/>
        <end position="270"/>
    </location>
</feature>
<protein>
    <submittedName>
        <fullName evidence="3">Uncharacterized protein</fullName>
    </submittedName>
</protein>
<comment type="caution">
    <text evidence="3">The sequence shown here is derived from an EMBL/GenBank/DDBJ whole genome shotgun (WGS) entry which is preliminary data.</text>
</comment>
<reference evidence="3" key="1">
    <citation type="submission" date="2016-10" db="EMBL/GenBank/DDBJ databases">
        <authorList>
            <person name="Benchimol M."/>
            <person name="Almeida L.G."/>
            <person name="Vasconcelos A.T."/>
            <person name="Perreira-Neves A."/>
            <person name="Rosa I.A."/>
            <person name="Tasca T."/>
            <person name="Bogo M.R."/>
            <person name="de Souza W."/>
        </authorList>
    </citation>
    <scope>NUCLEOTIDE SEQUENCE [LARGE SCALE GENOMIC DNA]</scope>
    <source>
        <strain evidence="3">K</strain>
    </source>
</reference>
<dbReference type="EMBL" id="MLAK01000547">
    <property type="protein sequence ID" value="OHT13171.1"/>
    <property type="molecule type" value="Genomic_DNA"/>
</dbReference>
<evidence type="ECO:0000256" key="1">
    <source>
        <dbReference type="SAM" id="Coils"/>
    </source>
</evidence>
<feature type="compositionally biased region" description="Basic and acidic residues" evidence="2">
    <location>
        <begin position="246"/>
        <end position="270"/>
    </location>
</feature>
<keyword evidence="1" id="KW-0175">Coiled coil</keyword>
<organism evidence="3 4">
    <name type="scientific">Tritrichomonas foetus</name>
    <dbReference type="NCBI Taxonomy" id="1144522"/>
    <lineage>
        <taxon>Eukaryota</taxon>
        <taxon>Metamonada</taxon>
        <taxon>Parabasalia</taxon>
        <taxon>Tritrichomonadida</taxon>
        <taxon>Tritrichomonadidae</taxon>
        <taxon>Tritrichomonas</taxon>
    </lineage>
</organism>
<accession>A0A1J4KPK5</accession>